<organism evidence="6 7">
    <name type="scientific">Flagellimonas sediminis</name>
    <dbReference type="NCBI Taxonomy" id="2696468"/>
    <lineage>
        <taxon>Bacteria</taxon>
        <taxon>Pseudomonadati</taxon>
        <taxon>Bacteroidota</taxon>
        <taxon>Flavobacteriia</taxon>
        <taxon>Flavobacteriales</taxon>
        <taxon>Flavobacteriaceae</taxon>
        <taxon>Flagellimonas</taxon>
    </lineage>
</organism>
<dbReference type="Pfam" id="PF00126">
    <property type="entry name" value="HTH_1"/>
    <property type="match status" value="1"/>
</dbReference>
<feature type="domain" description="HTH lysR-type" evidence="5">
    <location>
        <begin position="1"/>
        <end position="60"/>
    </location>
</feature>
<dbReference type="PANTHER" id="PTHR30126:SF5">
    <property type="entry name" value="HTH-TYPE TRANSCRIPTIONAL ACTIVATOR CMPR"/>
    <property type="match status" value="1"/>
</dbReference>
<evidence type="ECO:0000256" key="4">
    <source>
        <dbReference type="ARBA" id="ARBA00023163"/>
    </source>
</evidence>
<dbReference type="PROSITE" id="PS50931">
    <property type="entry name" value="HTH_LYSR"/>
    <property type="match status" value="1"/>
</dbReference>
<evidence type="ECO:0000256" key="1">
    <source>
        <dbReference type="ARBA" id="ARBA00009437"/>
    </source>
</evidence>
<protein>
    <submittedName>
        <fullName evidence="6">LysR family transcriptional regulator</fullName>
    </submittedName>
</protein>
<keyword evidence="4" id="KW-0804">Transcription</keyword>
<proteinExistence type="inferred from homology"/>
<dbReference type="Pfam" id="PF03466">
    <property type="entry name" value="LysR_substrate"/>
    <property type="match status" value="1"/>
</dbReference>
<dbReference type="Gene3D" id="1.10.10.10">
    <property type="entry name" value="Winged helix-like DNA-binding domain superfamily/Winged helix DNA-binding domain"/>
    <property type="match status" value="1"/>
</dbReference>
<dbReference type="InterPro" id="IPR036388">
    <property type="entry name" value="WH-like_DNA-bd_sf"/>
</dbReference>
<sequence>MNYTLHQLQIYLKISELQSITKASEALHLTQPAVSIQLKNFQDQFPIPLTEVVGRRLFITDFGKEIATAAEKILNQVHEINYRTLAYQGKLFGRLKISVVSTGKYVMPYFMSDFMRRHEGVELVMDVTNKSIVVQSLEKNEVDFALVSVLPEKLHVDRMELMPNKLFYVSDYDRTLPKSIIKRNLFENIPLIYREPGSATRNAMEGFVDRNNYTVVKKMELTSNEAVKQAVISGLGCSIMPLIGIKNALRNQDLKIVPIKGLPIITNWNLIWLKSKNLSPVAVAFLEYLGQNKHQIIAEHFEWIHDFN</sequence>
<evidence type="ECO:0000313" key="7">
    <source>
        <dbReference type="Proteomes" id="UP000468707"/>
    </source>
</evidence>
<dbReference type="SUPFAM" id="SSF46785">
    <property type="entry name" value="Winged helix' DNA-binding domain"/>
    <property type="match status" value="1"/>
</dbReference>
<dbReference type="InterPro" id="IPR036390">
    <property type="entry name" value="WH_DNA-bd_sf"/>
</dbReference>
<evidence type="ECO:0000256" key="3">
    <source>
        <dbReference type="ARBA" id="ARBA00023125"/>
    </source>
</evidence>
<dbReference type="SUPFAM" id="SSF53850">
    <property type="entry name" value="Periplasmic binding protein-like II"/>
    <property type="match status" value="1"/>
</dbReference>
<dbReference type="EMBL" id="JAAAMI010000001">
    <property type="protein sequence ID" value="NDV42051.1"/>
    <property type="molecule type" value="Genomic_DNA"/>
</dbReference>
<name>A0A6I5KX84_9FLAO</name>
<keyword evidence="7" id="KW-1185">Reference proteome</keyword>
<dbReference type="Gene3D" id="3.40.190.290">
    <property type="match status" value="1"/>
</dbReference>
<dbReference type="GO" id="GO:0003700">
    <property type="term" value="F:DNA-binding transcription factor activity"/>
    <property type="evidence" value="ECO:0007669"/>
    <property type="project" value="InterPro"/>
</dbReference>
<dbReference type="GO" id="GO:0000976">
    <property type="term" value="F:transcription cis-regulatory region binding"/>
    <property type="evidence" value="ECO:0007669"/>
    <property type="project" value="TreeGrafter"/>
</dbReference>
<dbReference type="RefSeq" id="WP_163632450.1">
    <property type="nucleotide sequence ID" value="NZ_JAAAMI010000001.1"/>
</dbReference>
<comment type="caution">
    <text evidence="6">The sequence shown here is derived from an EMBL/GenBank/DDBJ whole genome shotgun (WGS) entry which is preliminary data.</text>
</comment>
<keyword evidence="3" id="KW-0238">DNA-binding</keyword>
<evidence type="ECO:0000256" key="2">
    <source>
        <dbReference type="ARBA" id="ARBA00023015"/>
    </source>
</evidence>
<keyword evidence="2" id="KW-0805">Transcription regulation</keyword>
<dbReference type="Proteomes" id="UP000468707">
    <property type="component" value="Unassembled WGS sequence"/>
</dbReference>
<evidence type="ECO:0000259" key="5">
    <source>
        <dbReference type="PROSITE" id="PS50931"/>
    </source>
</evidence>
<accession>A0A6I5KX84</accession>
<dbReference type="AlphaFoldDB" id="A0A6I5KX84"/>
<dbReference type="InterPro" id="IPR000847">
    <property type="entry name" value="LysR_HTH_N"/>
</dbReference>
<evidence type="ECO:0000313" key="6">
    <source>
        <dbReference type="EMBL" id="NDV42051.1"/>
    </source>
</evidence>
<dbReference type="PANTHER" id="PTHR30126">
    <property type="entry name" value="HTH-TYPE TRANSCRIPTIONAL REGULATOR"/>
    <property type="match status" value="1"/>
</dbReference>
<dbReference type="InterPro" id="IPR005119">
    <property type="entry name" value="LysR_subst-bd"/>
</dbReference>
<reference evidence="6 7" key="1">
    <citation type="submission" date="2020-01" db="EMBL/GenBank/DDBJ databases">
        <title>Muricauda sediminis sp.nov. 40Bstr401.</title>
        <authorList>
            <person name="Xue Z."/>
            <person name="Zhu S."/>
            <person name="Ren N."/>
            <person name="Chen T."/>
            <person name="Chen X."/>
            <person name="Chen J."/>
            <person name="Yang J."/>
        </authorList>
    </citation>
    <scope>NUCLEOTIDE SEQUENCE [LARGE SCALE GENOMIC DNA]</scope>
    <source>
        <strain evidence="6 7">40Bstr401</strain>
    </source>
</reference>
<gene>
    <name evidence="6" type="ORF">GTK07_01825</name>
</gene>
<comment type="similarity">
    <text evidence="1">Belongs to the LysR transcriptional regulatory family.</text>
</comment>